<dbReference type="InterPro" id="IPR033391">
    <property type="entry name" value="FBPase_N"/>
</dbReference>
<evidence type="ECO:0000313" key="10">
    <source>
        <dbReference type="EMBL" id="ABO96248.1"/>
    </source>
</evidence>
<dbReference type="OrthoDB" id="541375at2759"/>
<dbReference type="GO" id="GO:0030388">
    <property type="term" value="P:fructose 1,6-bisphosphate metabolic process"/>
    <property type="evidence" value="ECO:0007669"/>
    <property type="project" value="TreeGrafter"/>
</dbReference>
<dbReference type="GO" id="GO:0042132">
    <property type="term" value="F:fructose 1,6-bisphosphate 1-phosphatase activity"/>
    <property type="evidence" value="ECO:0007669"/>
    <property type="project" value="UniProtKB-EC"/>
</dbReference>
<dbReference type="STRING" id="436017.A4RX91"/>
<evidence type="ECO:0000256" key="6">
    <source>
        <dbReference type="ARBA" id="ARBA00032973"/>
    </source>
</evidence>
<evidence type="ECO:0000259" key="8">
    <source>
        <dbReference type="Pfam" id="PF00316"/>
    </source>
</evidence>
<dbReference type="Gene3D" id="3.30.540.10">
    <property type="entry name" value="Fructose-1,6-Bisphosphatase, subunit A, domain 1"/>
    <property type="match status" value="1"/>
</dbReference>
<evidence type="ECO:0000256" key="2">
    <source>
        <dbReference type="ARBA" id="ARBA00010941"/>
    </source>
</evidence>
<dbReference type="GO" id="GO:0005986">
    <property type="term" value="P:sucrose biosynthetic process"/>
    <property type="evidence" value="ECO:0007669"/>
    <property type="project" value="TreeGrafter"/>
</dbReference>
<dbReference type="EC" id="3.1.3.11" evidence="3"/>
<dbReference type="HAMAP" id="MF_01855">
    <property type="entry name" value="FBPase_class1"/>
    <property type="match status" value="1"/>
</dbReference>
<dbReference type="PANTHER" id="PTHR11556:SF12">
    <property type="entry name" value="FRUCTOSE-BISPHOSPHATASE"/>
    <property type="match status" value="1"/>
</dbReference>
<reference evidence="10 11" key="1">
    <citation type="journal article" date="2007" name="Proc. Natl. Acad. Sci. U.S.A.">
        <title>The tiny eukaryote Ostreococcus provides genomic insights into the paradox of plankton speciation.</title>
        <authorList>
            <person name="Palenik B."/>
            <person name="Grimwood J."/>
            <person name="Aerts A."/>
            <person name="Rouze P."/>
            <person name="Salamov A."/>
            <person name="Putnam N."/>
            <person name="Dupont C."/>
            <person name="Jorgensen R."/>
            <person name="Derelle E."/>
            <person name="Rombauts S."/>
            <person name="Zhou K."/>
            <person name="Otillar R."/>
            <person name="Merchant S.S."/>
            <person name="Podell S."/>
            <person name="Gaasterland T."/>
            <person name="Napoli C."/>
            <person name="Gendler K."/>
            <person name="Manuell A."/>
            <person name="Tai V."/>
            <person name="Vallon O."/>
            <person name="Piganeau G."/>
            <person name="Jancek S."/>
            <person name="Heijde M."/>
            <person name="Jabbari K."/>
            <person name="Bowler C."/>
            <person name="Lohr M."/>
            <person name="Robbens S."/>
            <person name="Werner G."/>
            <person name="Dubchak I."/>
            <person name="Pazour G.J."/>
            <person name="Ren Q."/>
            <person name="Paulsen I."/>
            <person name="Delwiche C."/>
            <person name="Schmutz J."/>
            <person name="Rokhsar D."/>
            <person name="Van de Peer Y."/>
            <person name="Moreau H."/>
            <person name="Grigoriev I.V."/>
        </authorList>
    </citation>
    <scope>NUCLEOTIDE SEQUENCE [LARGE SCALE GENOMIC DNA]</scope>
    <source>
        <strain evidence="10 11">CCE9901</strain>
    </source>
</reference>
<dbReference type="HOGENOM" id="CLU_039977_2_2_1"/>
<dbReference type="Proteomes" id="UP000001568">
    <property type="component" value="Chromosome 5"/>
</dbReference>
<accession>A4RX91</accession>
<dbReference type="InterPro" id="IPR000146">
    <property type="entry name" value="FBPase_class-1"/>
</dbReference>
<keyword evidence="4 7" id="KW-0378">Hydrolase</keyword>
<organism evidence="10 11">
    <name type="scientific">Ostreococcus lucimarinus (strain CCE9901)</name>
    <dbReference type="NCBI Taxonomy" id="436017"/>
    <lineage>
        <taxon>Eukaryota</taxon>
        <taxon>Viridiplantae</taxon>
        <taxon>Chlorophyta</taxon>
        <taxon>Mamiellophyceae</taxon>
        <taxon>Mamiellales</taxon>
        <taxon>Bathycoccaceae</taxon>
        <taxon>Ostreococcus</taxon>
    </lineage>
</organism>
<dbReference type="AlphaFoldDB" id="A4RX91"/>
<evidence type="ECO:0000313" key="11">
    <source>
        <dbReference type="Proteomes" id="UP000001568"/>
    </source>
</evidence>
<name>A4RX91_OSTLU</name>
<dbReference type="RefSeq" id="XP_001417955.1">
    <property type="nucleotide sequence ID" value="XM_001417918.1"/>
</dbReference>
<feature type="domain" description="Fructose-1-6-bisphosphatase class I N-terminal" evidence="8">
    <location>
        <begin position="20"/>
        <end position="151"/>
    </location>
</feature>
<keyword evidence="11" id="KW-1185">Reference proteome</keyword>
<evidence type="ECO:0000256" key="7">
    <source>
        <dbReference type="RuleBase" id="RU000508"/>
    </source>
</evidence>
<keyword evidence="5 7" id="KW-0119">Carbohydrate metabolism</keyword>
<evidence type="ECO:0000259" key="9">
    <source>
        <dbReference type="Pfam" id="PF18913"/>
    </source>
</evidence>
<dbReference type="eggNOG" id="KOG1458">
    <property type="taxonomic scope" value="Eukaryota"/>
</dbReference>
<evidence type="ECO:0000256" key="3">
    <source>
        <dbReference type="ARBA" id="ARBA00013093"/>
    </source>
</evidence>
<dbReference type="GO" id="GO:0006002">
    <property type="term" value="P:fructose 6-phosphate metabolic process"/>
    <property type="evidence" value="ECO:0007669"/>
    <property type="project" value="TreeGrafter"/>
</dbReference>
<dbReference type="GeneID" id="5001821"/>
<comment type="catalytic activity">
    <reaction evidence="1">
        <text>beta-D-fructose 1,6-bisphosphate + H2O = beta-D-fructose 6-phosphate + phosphate</text>
        <dbReference type="Rhea" id="RHEA:11064"/>
        <dbReference type="ChEBI" id="CHEBI:15377"/>
        <dbReference type="ChEBI" id="CHEBI:32966"/>
        <dbReference type="ChEBI" id="CHEBI:43474"/>
        <dbReference type="ChEBI" id="CHEBI:57634"/>
        <dbReference type="EC" id="3.1.3.11"/>
    </reaction>
</comment>
<dbReference type="GO" id="GO:0005829">
    <property type="term" value="C:cytosol"/>
    <property type="evidence" value="ECO:0007669"/>
    <property type="project" value="TreeGrafter"/>
</dbReference>
<dbReference type="CDD" id="cd00354">
    <property type="entry name" value="FBPase"/>
    <property type="match status" value="1"/>
</dbReference>
<dbReference type="Gramene" id="ABO96248">
    <property type="protein sequence ID" value="ABO96248"/>
    <property type="gene ID" value="OSTLU_15350"/>
</dbReference>
<dbReference type="PIRSF" id="PIRSF500210">
    <property type="entry name" value="FBPtase"/>
    <property type="match status" value="1"/>
</dbReference>
<dbReference type="GO" id="GO:0006000">
    <property type="term" value="P:fructose metabolic process"/>
    <property type="evidence" value="ECO:0007669"/>
    <property type="project" value="TreeGrafter"/>
</dbReference>
<dbReference type="InterPro" id="IPR028343">
    <property type="entry name" value="FBPtase"/>
</dbReference>
<evidence type="ECO:0000256" key="4">
    <source>
        <dbReference type="ARBA" id="ARBA00022801"/>
    </source>
</evidence>
<dbReference type="OMA" id="ENDEPTW"/>
<dbReference type="PIRSF" id="PIRSF000904">
    <property type="entry name" value="FBPtase_SBPase"/>
    <property type="match status" value="1"/>
</dbReference>
<proteinExistence type="inferred from homology"/>
<evidence type="ECO:0000256" key="5">
    <source>
        <dbReference type="ARBA" id="ARBA00023277"/>
    </source>
</evidence>
<dbReference type="Gene3D" id="3.40.190.80">
    <property type="match status" value="1"/>
</dbReference>
<dbReference type="SUPFAM" id="SSF56655">
    <property type="entry name" value="Carbohydrate phosphatase"/>
    <property type="match status" value="1"/>
</dbReference>
<dbReference type="KEGG" id="olu:OSTLU_15350"/>
<gene>
    <name evidence="10" type="ORF">OSTLU_15350</name>
</gene>
<dbReference type="Pfam" id="PF00316">
    <property type="entry name" value="FBPase"/>
    <property type="match status" value="1"/>
</dbReference>
<evidence type="ECO:0000256" key="1">
    <source>
        <dbReference type="ARBA" id="ARBA00001273"/>
    </source>
</evidence>
<dbReference type="PRINTS" id="PR00115">
    <property type="entry name" value="F16BPHPHTASE"/>
</dbReference>
<dbReference type="GO" id="GO:0006094">
    <property type="term" value="P:gluconeogenesis"/>
    <property type="evidence" value="ECO:0007669"/>
    <property type="project" value="TreeGrafter"/>
</dbReference>
<protein>
    <recommendedName>
        <fullName evidence="3">fructose-bisphosphatase</fullName>
        <ecNumber evidence="3">3.1.3.11</ecNumber>
    </recommendedName>
    <alternativeName>
        <fullName evidence="6">D-fructose-1,6-bisphosphate 1-phosphohydrolase</fullName>
    </alternativeName>
</protein>
<dbReference type="InterPro" id="IPR044015">
    <property type="entry name" value="FBPase_C_dom"/>
</dbReference>
<dbReference type="EMBL" id="CP000585">
    <property type="protein sequence ID" value="ABO96248.1"/>
    <property type="molecule type" value="Genomic_DNA"/>
</dbReference>
<dbReference type="Pfam" id="PF18913">
    <property type="entry name" value="FBPase_C"/>
    <property type="match status" value="1"/>
</dbReference>
<feature type="domain" description="Fructose-1-6-bisphosphatase class 1 C-terminal" evidence="9">
    <location>
        <begin position="160"/>
        <end position="289"/>
    </location>
</feature>
<dbReference type="PANTHER" id="PTHR11556">
    <property type="entry name" value="FRUCTOSE-1,6-BISPHOSPHATASE-RELATED"/>
    <property type="match status" value="1"/>
</dbReference>
<sequence>MVVLISRRGAKSLIRGLERRGGSNASGDSQQKLDVVANDIFKRHLTECGGVKYYASEEDDTPVVLNVDGGYVVCIDPLDGSRNIACNVPVGSIFGVYRAIEGASAEENAVQPGREQVAAGYAHYSGATTLVLACGDEGPAVEYTLFDGEFAVANKRMSCPPRGQVYSLNDARFDDWPEGLKSYINDIRNGRGESGSQYSARYICSLVGDAHRTLIYGGWCGNPRPHLRVVFEAAPLAFVARAAGAASSDGIRCSDEATNGVETILDKKPTTLHERSPLFLGSCEDIAELVLRGDVRQDGSKTYSV</sequence>
<comment type="similarity">
    <text evidence="2 7">Belongs to the FBPase class 1 family.</text>
</comment>